<dbReference type="Pfam" id="PF19044">
    <property type="entry name" value="P-loop_TraG"/>
    <property type="match status" value="1"/>
</dbReference>
<evidence type="ECO:0000259" key="5">
    <source>
        <dbReference type="Pfam" id="PF03135"/>
    </source>
</evidence>
<comment type="similarity">
    <text evidence="1">Belongs to the TrbE/VirB4 family.</text>
</comment>
<feature type="domain" description="TraG P-loop" evidence="6">
    <location>
        <begin position="443"/>
        <end position="703"/>
    </location>
</feature>
<dbReference type="PATRIC" id="fig|1514904.3.peg.1319"/>
<dbReference type="PANTHER" id="PTHR30121">
    <property type="entry name" value="UNCHARACTERIZED PROTEIN YJGR-RELATED"/>
    <property type="match status" value="1"/>
</dbReference>
<dbReference type="Proteomes" id="UP000038011">
    <property type="component" value="Unassembled WGS sequence"/>
</dbReference>
<evidence type="ECO:0000256" key="4">
    <source>
        <dbReference type="SAM" id="Coils"/>
    </source>
</evidence>
<dbReference type="PANTHER" id="PTHR30121:SF12">
    <property type="entry name" value="TYPE IV SECRETION SYSTEM PROTEIN CAGE"/>
    <property type="match status" value="1"/>
</dbReference>
<reference evidence="7 8" key="1">
    <citation type="submission" date="2015-01" db="EMBL/GenBank/DDBJ databases">
        <title>Ahrensia donghaiensis sp. nov., a novel dimethylsulphoniopropionate-cleavage bacterium isolated from seawater and emended descriptions of the genus Ahrensia and Ahrensia kielensis.</title>
        <authorList>
            <person name="Liu J."/>
        </authorList>
    </citation>
    <scope>NUCLEOTIDE SEQUENCE [LARGE SCALE GENOMIC DNA]</scope>
    <source>
        <strain evidence="7 8">LZD062</strain>
    </source>
</reference>
<protein>
    <submittedName>
        <fullName evidence="7">Type IV secretion protein</fullName>
    </submittedName>
</protein>
<proteinExistence type="inferred from homology"/>
<evidence type="ECO:0000256" key="3">
    <source>
        <dbReference type="ARBA" id="ARBA00022840"/>
    </source>
</evidence>
<evidence type="ECO:0000259" key="6">
    <source>
        <dbReference type="Pfam" id="PF19044"/>
    </source>
</evidence>
<dbReference type="OrthoDB" id="9816422at2"/>
<dbReference type="RefSeq" id="WP_053999689.1">
    <property type="nucleotide sequence ID" value="NZ_JXMU01000018.1"/>
</dbReference>
<sequence length="787" mass="86500">MVLDSRATLAGQSIKEQGRESEELLARGLPYITAIDDQTILLRDGDVMASFAVDGLSASTADELEIAEIAGAFSSLVAQQMPDVGFYVHRISTRTSPSLDQVNDDKPFAQTVDDRWQSYLGVAGLRHRTTLVTITIRPSKVVGLWAKLSGGKRHTEEQLQKRVVRLNQVVSAIMETLARTNPRRMTVSGGEWLGLLRATISGEFSPIVPGRQFTPINDLIANAALQFQGDAFTVFGSHSQNTKYGAIVTLKDYPGSTFAGILDGLDLAADMVVTNSFTPAEKIEALQKIQRVARQMAAAEDAARSLQMQLEEAADDQASGRVAFGNHHCTIAIYADSEAELDDTLGMITRAITSIGGSMIRENFAARAAFFAQQPGNYSYRTRASMISSQNFAELGALHGAARGRDKALSPWGEAITVLPTGNGEPYRFNFHLAGREGERTVGHSLVLGQTGSGKTLGTAFLLAQARRLNTRIIVFDKDQGLEMPIRALGGDYTPVKMGENTGFNPFEAESDERGAAWLTDWLEAILKPKGGELSPVQIDALAKATRDNAKAAKNLQTISHFRTQLRAVDDGKDLHTRIGRWDKGGQFEWLFNGKGKDSLGFENDIVAFDLSEIFDNDDVRTAWLSYVFRRIERIVEDERPTLLVLDEAWKLLDDPYFQSRLKDWMLTMRKKNVAVLLLTQRVSHISESAAGGAIIESVVTRLVYPSNRNTEAELAPLNLTDRERDFLMQSSVGHRLALMQSGDDSTIIDMDLHALGPLLPILGGGKGETAPEGWREIPEFWKDLTQ</sequence>
<evidence type="ECO:0000256" key="2">
    <source>
        <dbReference type="ARBA" id="ARBA00022741"/>
    </source>
</evidence>
<dbReference type="GO" id="GO:0005524">
    <property type="term" value="F:ATP binding"/>
    <property type="evidence" value="ECO:0007669"/>
    <property type="project" value="UniProtKB-KW"/>
</dbReference>
<dbReference type="InterPro" id="IPR043964">
    <property type="entry name" value="P-loop_TraG"/>
</dbReference>
<gene>
    <name evidence="7" type="ORF">SU32_12355</name>
</gene>
<comment type="caution">
    <text evidence="7">The sequence shown here is derived from an EMBL/GenBank/DDBJ whole genome shotgun (WGS) entry which is preliminary data.</text>
</comment>
<evidence type="ECO:0000256" key="1">
    <source>
        <dbReference type="ARBA" id="ARBA00006512"/>
    </source>
</evidence>
<feature type="coiled-coil region" evidence="4">
    <location>
        <begin position="282"/>
        <end position="316"/>
    </location>
</feature>
<accession>A0A0N0VL62</accession>
<dbReference type="AlphaFoldDB" id="A0A0N0VL62"/>
<keyword evidence="2" id="KW-0547">Nucleotide-binding</keyword>
<dbReference type="InterPro" id="IPR027417">
    <property type="entry name" value="P-loop_NTPase"/>
</dbReference>
<keyword evidence="3" id="KW-0067">ATP-binding</keyword>
<dbReference type="Gene3D" id="3.40.50.300">
    <property type="entry name" value="P-loop containing nucleotide triphosphate hydrolases"/>
    <property type="match status" value="2"/>
</dbReference>
<evidence type="ECO:0000313" key="8">
    <source>
        <dbReference type="Proteomes" id="UP000038011"/>
    </source>
</evidence>
<keyword evidence="4" id="KW-0175">Coiled coil</keyword>
<dbReference type="STRING" id="1514904.SU32_12355"/>
<feature type="domain" description="CagE TrbE VirB component of type IV transporter system central" evidence="5">
    <location>
        <begin position="191"/>
        <end position="383"/>
    </location>
</feature>
<name>A0A0N0VL62_9HYPH</name>
<dbReference type="InterPro" id="IPR051162">
    <property type="entry name" value="T4SS_component"/>
</dbReference>
<evidence type="ECO:0000313" key="7">
    <source>
        <dbReference type="EMBL" id="KPB00618.1"/>
    </source>
</evidence>
<dbReference type="EMBL" id="JXMU01000018">
    <property type="protein sequence ID" value="KPB00618.1"/>
    <property type="molecule type" value="Genomic_DNA"/>
</dbReference>
<organism evidence="7 8">
    <name type="scientific">Ahrensia marina</name>
    <dbReference type="NCBI Taxonomy" id="1514904"/>
    <lineage>
        <taxon>Bacteria</taxon>
        <taxon>Pseudomonadati</taxon>
        <taxon>Pseudomonadota</taxon>
        <taxon>Alphaproteobacteria</taxon>
        <taxon>Hyphomicrobiales</taxon>
        <taxon>Ahrensiaceae</taxon>
        <taxon>Ahrensia</taxon>
    </lineage>
</organism>
<dbReference type="Pfam" id="PF03135">
    <property type="entry name" value="CagE_TrbE_VirB"/>
    <property type="match status" value="1"/>
</dbReference>
<keyword evidence="8" id="KW-1185">Reference proteome</keyword>
<dbReference type="InterPro" id="IPR018145">
    <property type="entry name" value="CagE_TrbE_VirB_cntrl_dom"/>
</dbReference>
<dbReference type="SUPFAM" id="SSF52540">
    <property type="entry name" value="P-loop containing nucleoside triphosphate hydrolases"/>
    <property type="match status" value="1"/>
</dbReference>